<dbReference type="GO" id="GO:0071949">
    <property type="term" value="F:FAD binding"/>
    <property type="evidence" value="ECO:0007669"/>
    <property type="project" value="InterPro"/>
</dbReference>
<dbReference type="PRINTS" id="PR00420">
    <property type="entry name" value="RNGMNOXGNASE"/>
</dbReference>
<keyword evidence="4" id="KW-1185">Reference proteome</keyword>
<dbReference type="GO" id="GO:0019622">
    <property type="term" value="P:3-(3-hydroxy)phenylpropionate catabolic process"/>
    <property type="evidence" value="ECO:0007669"/>
    <property type="project" value="TreeGrafter"/>
</dbReference>
<keyword evidence="1" id="KW-0560">Oxidoreductase</keyword>
<evidence type="ECO:0000256" key="1">
    <source>
        <dbReference type="ARBA" id="ARBA00023002"/>
    </source>
</evidence>
<organism evidence="3 4">
    <name type="scientific">Glutamicibacter soli</name>
    <dbReference type="NCBI Taxonomy" id="453836"/>
    <lineage>
        <taxon>Bacteria</taxon>
        <taxon>Bacillati</taxon>
        <taxon>Actinomycetota</taxon>
        <taxon>Actinomycetes</taxon>
        <taxon>Micrococcales</taxon>
        <taxon>Micrococcaceae</taxon>
        <taxon>Glutamicibacter</taxon>
    </lineage>
</organism>
<evidence type="ECO:0000259" key="2">
    <source>
        <dbReference type="Pfam" id="PF01494"/>
    </source>
</evidence>
<dbReference type="EMBL" id="POAF01000003">
    <property type="protein sequence ID" value="RBM01752.1"/>
    <property type="molecule type" value="Genomic_DNA"/>
</dbReference>
<dbReference type="AlphaFoldDB" id="A0A365YGG4"/>
<protein>
    <submittedName>
        <fullName evidence="3">FAD-dependent monooxygenase</fullName>
    </submittedName>
</protein>
<gene>
    <name evidence="3" type="ORF">C1H84_07880</name>
</gene>
<keyword evidence="3" id="KW-0503">Monooxygenase</keyword>
<dbReference type="Gene3D" id="3.50.50.60">
    <property type="entry name" value="FAD/NAD(P)-binding domain"/>
    <property type="match status" value="1"/>
</dbReference>
<dbReference type="GO" id="GO:0008688">
    <property type="term" value="F:3-(3-hydroxyphenyl)propionate hydroxylase activity"/>
    <property type="evidence" value="ECO:0007669"/>
    <property type="project" value="TreeGrafter"/>
</dbReference>
<name>A0A365YGG4_9MICC</name>
<dbReference type="Proteomes" id="UP000252167">
    <property type="component" value="Unassembled WGS sequence"/>
</dbReference>
<sequence length="404" mass="42811">MAGAYRQAVQKPAGLPAGLVMTARAKGAKIMDGAAIIGGGPVGLGLAVLLAQQGWTVRVFERRRGISAHSRAIGLHPPAQQVLARAGLAAQLAEQGTAIRRGVGISNGRQIAELDFSSLPGPYPYVLALPEHQTMTLLRDRLRELDPQALAEGHEFHGIEGQSRESIRFTVAGPGGVQTREASWLIGADGVQSSVRAELGAGFRGRQLPDRYLMGDFPESTGWSQTAALFIESQGIVESFPLPQGLRRWVARLGRGQSVDTDLPTLIRARTGHRVDAQACTMRSSFATANRRATSMVQGRAVLLGDAAHQISPIGGQGMCLGLIGAAQLAELLASGAGPEDGQLQQFQARQLKAARQAGLKAHLNMALGRPVAPWLLPARNLLFSAAAGNRTVRDTVARSFTMT</sequence>
<accession>A0A365YGG4</accession>
<evidence type="ECO:0000313" key="3">
    <source>
        <dbReference type="EMBL" id="RBM01752.1"/>
    </source>
</evidence>
<reference evidence="3 4" key="1">
    <citation type="submission" date="2018-01" db="EMBL/GenBank/DDBJ databases">
        <title>Glutamicibacter soli strain NHPC-3 Whole genome sequence and assembly.</title>
        <authorList>
            <person name="Choudhury P."/>
            <person name="Gupta D."/>
            <person name="Sengupta K."/>
            <person name="Jawed A."/>
            <person name="Sultana N."/>
            <person name="Saha P."/>
        </authorList>
    </citation>
    <scope>NUCLEOTIDE SEQUENCE [LARGE SCALE GENOMIC DNA]</scope>
    <source>
        <strain evidence="3 4">NHPC-3</strain>
    </source>
</reference>
<evidence type="ECO:0000313" key="4">
    <source>
        <dbReference type="Proteomes" id="UP000252167"/>
    </source>
</evidence>
<dbReference type="InterPro" id="IPR050631">
    <property type="entry name" value="PheA/TfdB_FAD_monoxygenase"/>
</dbReference>
<dbReference type="PANTHER" id="PTHR43476:SF3">
    <property type="entry name" value="FAD-BINDING MONOOXYGENASE"/>
    <property type="match status" value="1"/>
</dbReference>
<proteinExistence type="predicted"/>
<dbReference type="Pfam" id="PF01494">
    <property type="entry name" value="FAD_binding_3"/>
    <property type="match status" value="1"/>
</dbReference>
<comment type="caution">
    <text evidence="3">The sequence shown here is derived from an EMBL/GenBank/DDBJ whole genome shotgun (WGS) entry which is preliminary data.</text>
</comment>
<dbReference type="InterPro" id="IPR036188">
    <property type="entry name" value="FAD/NAD-bd_sf"/>
</dbReference>
<feature type="domain" description="FAD-binding" evidence="2">
    <location>
        <begin position="35"/>
        <end position="336"/>
    </location>
</feature>
<dbReference type="Gene3D" id="3.30.70.2450">
    <property type="match status" value="1"/>
</dbReference>
<dbReference type="PANTHER" id="PTHR43476">
    <property type="entry name" value="3-(3-HYDROXY-PHENYL)PROPIONATE/3-HYDROXYCINNAMIC ACID HYDROXYLASE"/>
    <property type="match status" value="1"/>
</dbReference>
<dbReference type="InterPro" id="IPR002938">
    <property type="entry name" value="FAD-bd"/>
</dbReference>
<dbReference type="SUPFAM" id="SSF51905">
    <property type="entry name" value="FAD/NAD(P)-binding domain"/>
    <property type="match status" value="1"/>
</dbReference>